<evidence type="ECO:0000313" key="3">
    <source>
        <dbReference type="Proteomes" id="UP001058602"/>
    </source>
</evidence>
<keyword evidence="3" id="KW-1185">Reference proteome</keyword>
<feature type="signal peptide" evidence="1">
    <location>
        <begin position="1"/>
        <end position="20"/>
    </location>
</feature>
<dbReference type="InterPro" id="IPR004509">
    <property type="entry name" value="Competence_ComEA_HhH"/>
</dbReference>
<dbReference type="PANTHER" id="PTHR21180">
    <property type="entry name" value="ENDONUCLEASE/EXONUCLEASE/PHOSPHATASE FAMILY DOMAIN-CONTAINING PROTEIN 1"/>
    <property type="match status" value="1"/>
</dbReference>
<proteinExistence type="predicted"/>
<organism evidence="2 3">
    <name type="scientific">Vibrio japonicus</name>
    <dbReference type="NCBI Taxonomy" id="1824638"/>
    <lineage>
        <taxon>Bacteria</taxon>
        <taxon>Pseudomonadati</taxon>
        <taxon>Pseudomonadota</taxon>
        <taxon>Gammaproteobacteria</taxon>
        <taxon>Vibrionales</taxon>
        <taxon>Vibrionaceae</taxon>
        <taxon>Vibrio</taxon>
    </lineage>
</organism>
<dbReference type="EMBL" id="CP102096">
    <property type="protein sequence ID" value="UUM31377.1"/>
    <property type="molecule type" value="Genomic_DNA"/>
</dbReference>
<keyword evidence="1" id="KW-0732">Signal</keyword>
<evidence type="ECO:0000256" key="1">
    <source>
        <dbReference type="SAM" id="SignalP"/>
    </source>
</evidence>
<dbReference type="SUPFAM" id="SSF47781">
    <property type="entry name" value="RuvA domain 2-like"/>
    <property type="match status" value="1"/>
</dbReference>
<dbReference type="RefSeq" id="WP_257085102.1">
    <property type="nucleotide sequence ID" value="NZ_CP102096.1"/>
</dbReference>
<dbReference type="Gene3D" id="1.10.150.280">
    <property type="entry name" value="AF1531-like domain"/>
    <property type="match status" value="1"/>
</dbReference>
<sequence>MVKKLLLVMLLVISSPFSLAAQSEQDPKYEGIEITVNVNQASAQELADLLSGVGLKKAEAIVEYREEHGNFKSVDALVNVKGIGEALLERNRDRIKL</sequence>
<dbReference type="InterPro" id="IPR051675">
    <property type="entry name" value="Endo/Exo/Phosphatase_dom_1"/>
</dbReference>
<dbReference type="PANTHER" id="PTHR21180:SF32">
    <property type="entry name" value="ENDONUCLEASE_EXONUCLEASE_PHOSPHATASE FAMILY DOMAIN-CONTAINING PROTEIN 1"/>
    <property type="match status" value="1"/>
</dbReference>
<dbReference type="Pfam" id="PF12836">
    <property type="entry name" value="HHH_3"/>
    <property type="match status" value="1"/>
</dbReference>
<reference evidence="2" key="1">
    <citation type="submission" date="2022-07" db="EMBL/GenBank/DDBJ databases">
        <title>Complete genome of Vibrio japonicus strain JCM 31412T and phylogenomic assessment of the Nereis clade of the genus Vibrio.</title>
        <authorList>
            <person name="Shlafstein M.D."/>
            <person name="Emsley S.A."/>
            <person name="Ushijima B."/>
            <person name="Videau P."/>
            <person name="Saw J.H."/>
        </authorList>
    </citation>
    <scope>NUCLEOTIDE SEQUENCE</scope>
    <source>
        <strain evidence="2">JCM 31412</strain>
    </source>
</reference>
<name>A0ABY5LJU8_9VIBR</name>
<gene>
    <name evidence="2" type="ORF">NP165_04385</name>
</gene>
<accession>A0ABY5LJU8</accession>
<dbReference type="NCBIfam" id="TIGR00426">
    <property type="entry name" value="competence protein ComEA helix-hairpin-helix repeat region"/>
    <property type="match status" value="1"/>
</dbReference>
<dbReference type="Proteomes" id="UP001058602">
    <property type="component" value="Chromosome 1"/>
</dbReference>
<dbReference type="InterPro" id="IPR010994">
    <property type="entry name" value="RuvA_2-like"/>
</dbReference>
<evidence type="ECO:0000313" key="2">
    <source>
        <dbReference type="EMBL" id="UUM31377.1"/>
    </source>
</evidence>
<protein>
    <submittedName>
        <fullName evidence="2">Helix-hairpin-helix domain-containing protein</fullName>
    </submittedName>
</protein>
<feature type="chain" id="PRO_5045071397" evidence="1">
    <location>
        <begin position="21"/>
        <end position="97"/>
    </location>
</feature>